<dbReference type="KEGG" id="ome:OLMES_1060"/>
<evidence type="ECO:0000313" key="2">
    <source>
        <dbReference type="EMBL" id="ARU55146.1"/>
    </source>
</evidence>
<dbReference type="SUPFAM" id="SSF56003">
    <property type="entry name" value="Molybdenum cofactor-binding domain"/>
    <property type="match status" value="2"/>
</dbReference>
<proteinExistence type="predicted"/>
<gene>
    <name evidence="2" type="ORF">OLMES_1060</name>
</gene>
<dbReference type="Pfam" id="PF20256">
    <property type="entry name" value="MoCoBD_2"/>
    <property type="match status" value="2"/>
</dbReference>
<dbReference type="InterPro" id="IPR008274">
    <property type="entry name" value="AldOxase/xan_DH_MoCoBD1"/>
</dbReference>
<dbReference type="RefSeq" id="WP_087460281.1">
    <property type="nucleotide sequence ID" value="NZ_CP021425.1"/>
</dbReference>
<dbReference type="InterPro" id="IPR037165">
    <property type="entry name" value="AldOxase/xan_DH_Mopterin-bd_sf"/>
</dbReference>
<dbReference type="Proteomes" id="UP000196027">
    <property type="component" value="Chromosome"/>
</dbReference>
<dbReference type="PANTHER" id="PTHR47495:SF2">
    <property type="entry name" value="ALDEHYDE DEHYDROGENASE"/>
    <property type="match status" value="1"/>
</dbReference>
<dbReference type="InterPro" id="IPR046867">
    <property type="entry name" value="AldOxase/xan_DH_MoCoBD2"/>
</dbReference>
<evidence type="ECO:0000313" key="3">
    <source>
        <dbReference type="Proteomes" id="UP000196027"/>
    </source>
</evidence>
<dbReference type="PROSITE" id="PS51318">
    <property type="entry name" value="TAT"/>
    <property type="match status" value="1"/>
</dbReference>
<dbReference type="InterPro" id="IPR000674">
    <property type="entry name" value="Ald_Oxase/Xan_DH_a/b"/>
</dbReference>
<dbReference type="OrthoDB" id="9767994at2"/>
<feature type="domain" description="Aldehyde oxidase/xanthine dehydrogenase a/b hammerhead" evidence="1">
    <location>
        <begin position="232"/>
        <end position="310"/>
    </location>
</feature>
<organism evidence="2 3">
    <name type="scientific">Oleiphilus messinensis</name>
    <dbReference type="NCBI Taxonomy" id="141451"/>
    <lineage>
        <taxon>Bacteria</taxon>
        <taxon>Pseudomonadati</taxon>
        <taxon>Pseudomonadota</taxon>
        <taxon>Gammaproteobacteria</taxon>
        <taxon>Oceanospirillales</taxon>
        <taxon>Oleiphilaceae</taxon>
        <taxon>Oleiphilus</taxon>
    </lineage>
</organism>
<dbReference type="PANTHER" id="PTHR47495">
    <property type="entry name" value="ALDEHYDE DEHYDROGENASE"/>
    <property type="match status" value="1"/>
</dbReference>
<dbReference type="InterPro" id="IPR052516">
    <property type="entry name" value="N-heterocyclic_Hydroxylase"/>
</dbReference>
<dbReference type="Pfam" id="PF02738">
    <property type="entry name" value="MoCoBD_1"/>
    <property type="match status" value="1"/>
</dbReference>
<dbReference type="SMART" id="SM01008">
    <property type="entry name" value="Ald_Xan_dh_C"/>
    <property type="match status" value="1"/>
</dbReference>
<dbReference type="InterPro" id="IPR012368">
    <property type="entry name" value="OxRdtase_Mopterin-bd_su_IorB"/>
</dbReference>
<dbReference type="EMBL" id="CP021425">
    <property type="protein sequence ID" value="ARU55146.1"/>
    <property type="molecule type" value="Genomic_DNA"/>
</dbReference>
<dbReference type="GO" id="GO:0016491">
    <property type="term" value="F:oxidoreductase activity"/>
    <property type="evidence" value="ECO:0007669"/>
    <property type="project" value="InterPro"/>
</dbReference>
<name>A0A1Y0I5S1_9GAMM</name>
<keyword evidence="3" id="KW-1185">Reference proteome</keyword>
<dbReference type="InterPro" id="IPR006311">
    <property type="entry name" value="TAT_signal"/>
</dbReference>
<dbReference type="AlphaFoldDB" id="A0A1Y0I5S1"/>
<sequence>MSEPIATQPAVSNVEGTLVSSRRQFLKWGGAGAGGLVMSIQFSGCTSMADSEQSRSEGSANNPEAPFKANAWVEIHPDERIYLILDRVEMGQGTYTGMATLLAEELEVSPDRIKLKTAPVGAAYIHPEYGMQITGGSSSLRTNWLRLREAGAHARALFAQAAAEVWQVDSKDVFVRDGVCENRVTGSRLSYGALAPLAATQHLKISPQLKSAKQFRYIGKKSTRLDAQLKSFGKALYGIDVEQPDMLYAVVMRAPSLGGTVLSFSPEAAMQQPGVVNIGQVPSGVAVIARSYWQARSAAGQVKVNWQSGKLATLSTEGIYDLYRQAAGKDAGTSVRSVGDYEDALEVADSTLSVEYQAPLLAHATMEPMNCTAQVGSDFCRIWAPTQGPDIARAVAVRETGLSHDQVSVHTTLLGGGFGRRLNQDFVAEAVNVAKLVDKPVKVIWSREDDTRNDFYRPATYHRLSAAFNAEGQATGWQHQIVGPRIMDHYAVDAVGVLAPTWTPQSVVNVLSKVAPGLAPDESPVEGAKELPYALDNIDVRYTHADPGVPITFWRSVGHSQNAFVVESFIDELAHHAKQDPFAYRDKLLQQDTRAQGVLRAVAKAARWGKPFVSGAVQGIACHKSFSTYAAQVVELTVSGQQIKVHRVTCAVDCGLVVNPDIVISQIESGIVFGLTAALFGDITIKEGVIQQSNFHDYPLLRMQDTPEIEVVIVPSAESPTGIGEPGVPPVAPAVANAVYVATGERLRSLPLKLPATSG</sequence>
<dbReference type="Gene3D" id="3.30.365.10">
    <property type="entry name" value="Aldehyde oxidase/xanthine dehydrogenase, molybdopterin binding domain"/>
    <property type="match status" value="4"/>
</dbReference>
<dbReference type="Gene3D" id="3.90.1170.50">
    <property type="entry name" value="Aldehyde oxidase/xanthine dehydrogenase, a/b hammerhead"/>
    <property type="match status" value="1"/>
</dbReference>
<dbReference type="PIRSF" id="PIRSF036389">
    <property type="entry name" value="IOR_B"/>
    <property type="match status" value="1"/>
</dbReference>
<reference evidence="2 3" key="1">
    <citation type="submission" date="2017-05" db="EMBL/GenBank/DDBJ databases">
        <title>Genomic insights into alkan degradation activity of Oleiphilus messinensis.</title>
        <authorList>
            <person name="Kozyavkin S.A."/>
            <person name="Slesarev A.I."/>
            <person name="Golyshin P.N."/>
            <person name="Korzhenkov A."/>
            <person name="Golyshina O.N."/>
            <person name="Toshchakov S.V."/>
        </authorList>
    </citation>
    <scope>NUCLEOTIDE SEQUENCE [LARGE SCALE GENOMIC DNA]</scope>
    <source>
        <strain evidence="2 3">ME102</strain>
    </source>
</reference>
<accession>A0A1Y0I5S1</accession>
<evidence type="ECO:0000259" key="1">
    <source>
        <dbReference type="SMART" id="SM01008"/>
    </source>
</evidence>
<protein>
    <submittedName>
        <fullName evidence="2">Aerobic-type carbon monoxide dehydrogenase large subunit CoxL/CutL-like protein</fullName>
    </submittedName>
</protein>